<dbReference type="RefSeq" id="XP_056478396.1">
    <property type="nucleotide sequence ID" value="XM_056615424.1"/>
</dbReference>
<gene>
    <name evidence="2" type="ORF">N7532_002930</name>
</gene>
<keyword evidence="1" id="KW-0175">Coiled coil</keyword>
<evidence type="ECO:0000313" key="3">
    <source>
        <dbReference type="Proteomes" id="UP001149074"/>
    </source>
</evidence>
<reference evidence="2" key="2">
    <citation type="journal article" date="2023" name="IMA Fungus">
        <title>Comparative genomic study of the Penicillium genus elucidates a diverse pangenome and 15 lateral gene transfer events.</title>
        <authorList>
            <person name="Petersen C."/>
            <person name="Sorensen T."/>
            <person name="Nielsen M.R."/>
            <person name="Sondergaard T.E."/>
            <person name="Sorensen J.L."/>
            <person name="Fitzpatrick D.A."/>
            <person name="Frisvad J.C."/>
            <person name="Nielsen K.L."/>
        </authorList>
    </citation>
    <scope>NUCLEOTIDE SEQUENCE</scope>
    <source>
        <strain evidence="2">IBT 30761</strain>
    </source>
</reference>
<protein>
    <submittedName>
        <fullName evidence="2">Uncharacterized protein</fullName>
    </submittedName>
</protein>
<dbReference type="AlphaFoldDB" id="A0A9W9G284"/>
<dbReference type="OrthoDB" id="76567at2759"/>
<sequence>MDSFYPSSSSASASLFLPSELSSSGFSSTESESQHPLTKLAKQVKLQQQFTSEENLLNELNRRHRELLKDETREQYLCFSSVPLPQASALSHEQSQVSKFCRFSFDIKTGTLVAKVMPGRIHEIAIRTFERLFLQEMDAINMGKEIEPSGSVIVNFDNWTNEADSCFSPTTPDTDPPLTFIVEVGLAESVGHLTLDARGWLESESSTVQLALTISIPRDKAEVVFQQWERDTRGLNTRTRSHFSAARIITSVKLSRANNETSVTGESYVNEASFPTTQLALPLEKILNRTSVNSQRRDLVISEEKLRCFAETIWKRQSLM</sequence>
<evidence type="ECO:0000256" key="1">
    <source>
        <dbReference type="SAM" id="Coils"/>
    </source>
</evidence>
<keyword evidence="3" id="KW-1185">Reference proteome</keyword>
<organism evidence="2 3">
    <name type="scientific">Penicillium argentinense</name>
    <dbReference type="NCBI Taxonomy" id="1131581"/>
    <lineage>
        <taxon>Eukaryota</taxon>
        <taxon>Fungi</taxon>
        <taxon>Dikarya</taxon>
        <taxon>Ascomycota</taxon>
        <taxon>Pezizomycotina</taxon>
        <taxon>Eurotiomycetes</taxon>
        <taxon>Eurotiomycetidae</taxon>
        <taxon>Eurotiales</taxon>
        <taxon>Aspergillaceae</taxon>
        <taxon>Penicillium</taxon>
    </lineage>
</organism>
<dbReference type="GeneID" id="81354403"/>
<comment type="caution">
    <text evidence="2">The sequence shown here is derived from an EMBL/GenBank/DDBJ whole genome shotgun (WGS) entry which is preliminary data.</text>
</comment>
<accession>A0A9W9G284</accession>
<name>A0A9W9G284_9EURO</name>
<proteinExistence type="predicted"/>
<dbReference type="EMBL" id="JAPQKI010000003">
    <property type="protein sequence ID" value="KAJ5110285.1"/>
    <property type="molecule type" value="Genomic_DNA"/>
</dbReference>
<dbReference type="Proteomes" id="UP001149074">
    <property type="component" value="Unassembled WGS sequence"/>
</dbReference>
<evidence type="ECO:0000313" key="2">
    <source>
        <dbReference type="EMBL" id="KAJ5110285.1"/>
    </source>
</evidence>
<feature type="coiled-coil region" evidence="1">
    <location>
        <begin position="43"/>
        <end position="70"/>
    </location>
</feature>
<reference evidence="2" key="1">
    <citation type="submission" date="2022-11" db="EMBL/GenBank/DDBJ databases">
        <authorList>
            <person name="Petersen C."/>
        </authorList>
    </citation>
    <scope>NUCLEOTIDE SEQUENCE</scope>
    <source>
        <strain evidence="2">IBT 30761</strain>
    </source>
</reference>